<reference evidence="2" key="2">
    <citation type="submission" date="2020-09" db="EMBL/GenBank/DDBJ databases">
        <authorList>
            <person name="Sun Q."/>
            <person name="Kim S."/>
        </authorList>
    </citation>
    <scope>NUCLEOTIDE SEQUENCE</scope>
    <source>
        <strain evidence="2">KCTC 32255</strain>
    </source>
</reference>
<keyword evidence="3" id="KW-1185">Reference proteome</keyword>
<organism evidence="2 3">
    <name type="scientific">Novosphingobium colocasiae</name>
    <dbReference type="NCBI Taxonomy" id="1256513"/>
    <lineage>
        <taxon>Bacteria</taxon>
        <taxon>Pseudomonadati</taxon>
        <taxon>Pseudomonadota</taxon>
        <taxon>Alphaproteobacteria</taxon>
        <taxon>Sphingomonadales</taxon>
        <taxon>Sphingomonadaceae</taxon>
        <taxon>Novosphingobium</taxon>
    </lineage>
</organism>
<evidence type="ECO:0000313" key="2">
    <source>
        <dbReference type="EMBL" id="GGZ07299.1"/>
    </source>
</evidence>
<gene>
    <name evidence="2" type="ORF">GCM10011614_22770</name>
</gene>
<proteinExistence type="predicted"/>
<reference evidence="2" key="1">
    <citation type="journal article" date="2014" name="Int. J. Syst. Evol. Microbiol.">
        <title>Complete genome sequence of Corynebacterium casei LMG S-19264T (=DSM 44701T), isolated from a smear-ripened cheese.</title>
        <authorList>
            <consortium name="US DOE Joint Genome Institute (JGI-PGF)"/>
            <person name="Walter F."/>
            <person name="Albersmeier A."/>
            <person name="Kalinowski J."/>
            <person name="Ruckert C."/>
        </authorList>
    </citation>
    <scope>NUCLEOTIDE SEQUENCE</scope>
    <source>
        <strain evidence="2">KCTC 32255</strain>
    </source>
</reference>
<comment type="caution">
    <text evidence="2">The sequence shown here is derived from an EMBL/GenBank/DDBJ whole genome shotgun (WGS) entry which is preliminary data.</text>
</comment>
<name>A0A918PHW0_9SPHN</name>
<dbReference type="Proteomes" id="UP000648075">
    <property type="component" value="Unassembled WGS sequence"/>
</dbReference>
<dbReference type="EMBL" id="BMZA01000008">
    <property type="protein sequence ID" value="GGZ07299.1"/>
    <property type="molecule type" value="Genomic_DNA"/>
</dbReference>
<evidence type="ECO:0000313" key="3">
    <source>
        <dbReference type="Proteomes" id="UP000648075"/>
    </source>
</evidence>
<dbReference type="AlphaFoldDB" id="A0A918PHW0"/>
<evidence type="ECO:0000256" key="1">
    <source>
        <dbReference type="SAM" id="MobiDB-lite"/>
    </source>
</evidence>
<protein>
    <submittedName>
        <fullName evidence="2">Uncharacterized protein</fullName>
    </submittedName>
</protein>
<feature type="region of interest" description="Disordered" evidence="1">
    <location>
        <begin position="42"/>
        <end position="61"/>
    </location>
</feature>
<sequence>MPGLMVVHVARNVVRRGMASAKGEEQEGCRAKDLAHALAIGARDGGDKPLEVAPRQAQPST</sequence>
<accession>A0A918PHW0</accession>